<keyword evidence="1" id="KW-0175">Coiled coil</keyword>
<evidence type="ECO:0000313" key="3">
    <source>
        <dbReference type="EMBL" id="EFP06534.1"/>
    </source>
</evidence>
<dbReference type="Proteomes" id="UP000008281">
    <property type="component" value="Unassembled WGS sequence"/>
</dbReference>
<sequence>MSTPASESRKIRQRHSEASHKMTTRHHPYPPQLVDSKEMERLRKQNEAYRTQIQLLQEADLHAQKNHRSVVDDYNELLNEKEETDKENEKLREQVQQLEESKVQENEKFRQLVLKYNQLVQQYEELKGDIEKLESEVEESNEKWMDYSKDMEEKLEEAEKEKENAEEEVETMKEHFKIRRENMAQNMSVLREQMEEKDKEIEKWKNHCNEINHKAYAFRSRQVKRRLFHRLDDKLEFGDEKEQKAAERDIKTMRVMLRKGEEINELIDVEN</sequence>
<feature type="coiled-coil region" evidence="1">
    <location>
        <begin position="39"/>
        <end position="214"/>
    </location>
</feature>
<feature type="compositionally biased region" description="Basic and acidic residues" evidence="2">
    <location>
        <begin position="7"/>
        <end position="20"/>
    </location>
</feature>
<proteinExistence type="predicted"/>
<dbReference type="AlphaFoldDB" id="E3MPH4"/>
<reference evidence="3" key="1">
    <citation type="submission" date="2007-07" db="EMBL/GenBank/DDBJ databases">
        <title>PCAP assembly of the Caenorhabditis remanei genome.</title>
        <authorList>
            <consortium name="The Caenorhabditis remanei Sequencing Consortium"/>
            <person name="Wilson R.K."/>
        </authorList>
    </citation>
    <scope>NUCLEOTIDE SEQUENCE [LARGE SCALE GENOMIC DNA]</scope>
    <source>
        <strain evidence="3">PB4641</strain>
    </source>
</reference>
<evidence type="ECO:0000313" key="4">
    <source>
        <dbReference type="Proteomes" id="UP000008281"/>
    </source>
</evidence>
<evidence type="ECO:0000256" key="1">
    <source>
        <dbReference type="SAM" id="Coils"/>
    </source>
</evidence>
<keyword evidence="4" id="KW-1185">Reference proteome</keyword>
<name>E3MPH4_CAERE</name>
<dbReference type="EMBL" id="DS268463">
    <property type="protein sequence ID" value="EFP06534.1"/>
    <property type="molecule type" value="Genomic_DNA"/>
</dbReference>
<evidence type="ECO:0000256" key="2">
    <source>
        <dbReference type="SAM" id="MobiDB-lite"/>
    </source>
</evidence>
<dbReference type="CTD" id="9813741"/>
<dbReference type="HOGENOM" id="CLU_1066487_0_0_1"/>
<accession>E3MPH4</accession>
<dbReference type="GeneID" id="9813741"/>
<organism evidence="4">
    <name type="scientific">Caenorhabditis remanei</name>
    <name type="common">Caenorhabditis vulgaris</name>
    <dbReference type="NCBI Taxonomy" id="31234"/>
    <lineage>
        <taxon>Eukaryota</taxon>
        <taxon>Metazoa</taxon>
        <taxon>Ecdysozoa</taxon>
        <taxon>Nematoda</taxon>
        <taxon>Chromadorea</taxon>
        <taxon>Rhabditida</taxon>
        <taxon>Rhabditina</taxon>
        <taxon>Rhabditomorpha</taxon>
        <taxon>Rhabditoidea</taxon>
        <taxon>Rhabditidae</taxon>
        <taxon>Peloderinae</taxon>
        <taxon>Caenorhabditis</taxon>
    </lineage>
</organism>
<dbReference type="RefSeq" id="XP_003101958.2">
    <property type="nucleotide sequence ID" value="XM_003101910.2"/>
</dbReference>
<gene>
    <name evidence="3" type="ORF">CRE_08338</name>
</gene>
<dbReference type="KEGG" id="crq:GCK72_026162"/>
<feature type="region of interest" description="Disordered" evidence="2">
    <location>
        <begin position="1"/>
        <end position="32"/>
    </location>
</feature>
<protein>
    <submittedName>
        <fullName evidence="3">Uncharacterized protein</fullName>
    </submittedName>
</protein>